<dbReference type="EMBL" id="LUGO01000046">
    <property type="protein sequence ID" value="OXS40306.1"/>
    <property type="molecule type" value="Genomic_DNA"/>
</dbReference>
<gene>
    <name evidence="8" type="ORF">AYP69_05240</name>
</gene>
<protein>
    <recommendedName>
        <fullName evidence="7">Gram-positive cocci surface proteins LPxTG domain-containing protein</fullName>
    </recommendedName>
</protein>
<evidence type="ECO:0000256" key="1">
    <source>
        <dbReference type="ARBA" id="ARBA00022512"/>
    </source>
</evidence>
<feature type="transmembrane region" description="Helical" evidence="6">
    <location>
        <begin position="37"/>
        <end position="54"/>
    </location>
</feature>
<keyword evidence="2" id="KW-0964">Secreted</keyword>
<keyword evidence="6" id="KW-1133">Transmembrane helix</keyword>
<evidence type="ECO:0000256" key="6">
    <source>
        <dbReference type="SAM" id="Phobius"/>
    </source>
</evidence>
<feature type="domain" description="Gram-positive cocci surface proteins LPxTG" evidence="7">
    <location>
        <begin position="28"/>
        <end position="60"/>
    </location>
</feature>
<evidence type="ECO:0000259" key="7">
    <source>
        <dbReference type="PROSITE" id="PS50847"/>
    </source>
</evidence>
<evidence type="ECO:0000313" key="8">
    <source>
        <dbReference type="EMBL" id="OXS40306.1"/>
    </source>
</evidence>
<comment type="caution">
    <text evidence="8">The sequence shown here is derived from an EMBL/GenBank/DDBJ whole genome shotgun (WGS) entry which is preliminary data.</text>
</comment>
<dbReference type="PROSITE" id="PS50847">
    <property type="entry name" value="GRAM_POS_ANCHORING"/>
    <property type="match status" value="1"/>
</dbReference>
<keyword evidence="6" id="KW-0472">Membrane</keyword>
<dbReference type="Proteomes" id="UP000215261">
    <property type="component" value="Unassembled WGS sequence"/>
</dbReference>
<accession>A0A226RP25</accession>
<keyword evidence="1" id="KW-0134">Cell wall</keyword>
<organism evidence="8 9">
    <name type="scientific">Ligilactobacillus agilis</name>
    <dbReference type="NCBI Taxonomy" id="1601"/>
    <lineage>
        <taxon>Bacteria</taxon>
        <taxon>Bacillati</taxon>
        <taxon>Bacillota</taxon>
        <taxon>Bacilli</taxon>
        <taxon>Lactobacillales</taxon>
        <taxon>Lactobacillaceae</taxon>
        <taxon>Ligilactobacillus</taxon>
    </lineage>
</organism>
<keyword evidence="6" id="KW-0812">Transmembrane</keyword>
<evidence type="ECO:0000256" key="2">
    <source>
        <dbReference type="ARBA" id="ARBA00022525"/>
    </source>
</evidence>
<dbReference type="AlphaFoldDB" id="A0A226RP25"/>
<evidence type="ECO:0000256" key="4">
    <source>
        <dbReference type="ARBA" id="ARBA00023088"/>
    </source>
</evidence>
<dbReference type="InterPro" id="IPR019931">
    <property type="entry name" value="LPXTG_anchor"/>
</dbReference>
<reference evidence="8 9" key="1">
    <citation type="submission" date="2016-03" db="EMBL/GenBank/DDBJ databases">
        <title>Sequencing of Lactobacillus Species from Commercial Turkeys.</title>
        <authorList>
            <person name="Johnson T.J."/>
            <person name="Youmans B.P."/>
            <person name="Case K.A."/>
        </authorList>
    </citation>
    <scope>NUCLEOTIDE SEQUENCE [LARGE SCALE GENOMIC DNA]</scope>
    <source>
        <strain evidence="8 9">UMNLA1</strain>
    </source>
</reference>
<keyword evidence="3" id="KW-0732">Signal</keyword>
<evidence type="ECO:0000313" key="9">
    <source>
        <dbReference type="Proteomes" id="UP000215261"/>
    </source>
</evidence>
<dbReference type="NCBIfam" id="TIGR01167">
    <property type="entry name" value="LPXTG_anchor"/>
    <property type="match status" value="1"/>
</dbReference>
<dbReference type="Pfam" id="PF00746">
    <property type="entry name" value="Gram_pos_anchor"/>
    <property type="match status" value="1"/>
</dbReference>
<sequence length="60" mass="6318">MMASESLVQSEDSAKLQKQTPSVTKQSLPQTGQGQESYLGIGLASAALSALLLARARKKN</sequence>
<feature type="region of interest" description="Disordered" evidence="5">
    <location>
        <begin position="1"/>
        <end position="35"/>
    </location>
</feature>
<dbReference type="RefSeq" id="WP_089143676.1">
    <property type="nucleotide sequence ID" value="NZ_CAWUYV010000011.1"/>
</dbReference>
<keyword evidence="4" id="KW-0572">Peptidoglycan-anchor</keyword>
<name>A0A226RP25_9LACO</name>
<evidence type="ECO:0000256" key="3">
    <source>
        <dbReference type="ARBA" id="ARBA00022729"/>
    </source>
</evidence>
<proteinExistence type="predicted"/>
<evidence type="ECO:0000256" key="5">
    <source>
        <dbReference type="SAM" id="MobiDB-lite"/>
    </source>
</evidence>